<evidence type="ECO:0000313" key="1">
    <source>
        <dbReference type="EMBL" id="EGW20627.1"/>
    </source>
</evidence>
<accession>G3J0A5</accession>
<keyword evidence="2" id="KW-1185">Reference proteome</keyword>
<name>G3J0A5_METTV</name>
<sequence length="205" mass="23355">MAKIIADRSQFIVIGAWNPAILQGEWLTKEFPDITPSPLNVEIDIQTNNIRFDFDDFYLSPSSNRLAFIPKNDLNENTLSRMSVLAKGIYQRLVFTPISAAGSNFFFQLDKDEEFSSEEVEKVPVIKNLPNNLVDASLTFRSIKHTLSKSDFNTNIIYEIKGQERSLIINFEHSNSQNIMEKAAEFLIDNFNCANNLAESLIVRN</sequence>
<gene>
    <name evidence="1" type="ORF">Mettu_3775</name>
</gene>
<dbReference type="Proteomes" id="UP000004664">
    <property type="component" value="Unassembled WGS sequence"/>
</dbReference>
<reference evidence="1 2" key="1">
    <citation type="submission" date="2011-06" db="EMBL/GenBank/DDBJ databases">
        <title>Genomic sequence of Methylobacter tundripaludum SV96.</title>
        <authorList>
            <consortium name="US DOE Joint Genome Institute"/>
            <person name="Lucas S."/>
            <person name="Han J."/>
            <person name="Lapidus A."/>
            <person name="Cheng J.-F."/>
            <person name="Goodwin L."/>
            <person name="Pitluck S."/>
            <person name="Held B."/>
            <person name="Detter J.C."/>
            <person name="Han C."/>
            <person name="Tapia R."/>
            <person name="Land M."/>
            <person name="Hauser L."/>
            <person name="Kyrpides N."/>
            <person name="Ivanova N."/>
            <person name="Ovchinnikova G."/>
            <person name="Pagani I."/>
            <person name="Klotz M.G."/>
            <person name="Dispirito A.A."/>
            <person name="Murrell J.C."/>
            <person name="Dunfield P."/>
            <person name="Kalyuzhnaya M.G."/>
            <person name="Svenning M."/>
            <person name="Trotsenko Y.A."/>
            <person name="Stein L.Y."/>
            <person name="Woyke T."/>
        </authorList>
    </citation>
    <scope>NUCLEOTIDE SEQUENCE [LARGE SCALE GENOMIC DNA]</scope>
    <source>
        <strain evidence="2">ATCC BAA-1195 / DSM 17260 / SV96</strain>
    </source>
</reference>
<organism evidence="1 2">
    <name type="scientific">Methylobacter tundripaludum (strain ATCC BAA-1195 / DSM 17260 / SV96)</name>
    <dbReference type="NCBI Taxonomy" id="697282"/>
    <lineage>
        <taxon>Bacteria</taxon>
        <taxon>Pseudomonadati</taxon>
        <taxon>Pseudomonadota</taxon>
        <taxon>Gammaproteobacteria</taxon>
        <taxon>Methylococcales</taxon>
        <taxon>Methylococcaceae</taxon>
        <taxon>Methylobacter</taxon>
    </lineage>
</organism>
<protein>
    <submittedName>
        <fullName evidence="1">Uncharacterized protein</fullName>
    </submittedName>
</protein>
<dbReference type="AlphaFoldDB" id="G3J0A5"/>
<proteinExistence type="predicted"/>
<evidence type="ECO:0000313" key="2">
    <source>
        <dbReference type="Proteomes" id="UP000004664"/>
    </source>
</evidence>
<dbReference type="OrthoDB" id="7061283at2"/>
<dbReference type="HOGENOM" id="CLU_1336217_0_0_6"/>
<dbReference type="EMBL" id="JH109153">
    <property type="protein sequence ID" value="EGW20627.1"/>
    <property type="molecule type" value="Genomic_DNA"/>
</dbReference>
<dbReference type="STRING" id="697282.Mettu_3775"/>
<dbReference type="RefSeq" id="WP_006892973.1">
    <property type="nucleotide sequence ID" value="NZ_JH109153.1"/>
</dbReference>